<sequence>MGEAEQPESPLYLRRETQCLSGIIVRMTRKSWSDAQRLREEIALVAARLIAEEGADYATAKRKAAKQVTGEARIAGELLPDNDQIEAEVREYVQTFLSDTQPAELAHLRQVALTVMSALARYRPYITGAVYNGTATSLSDIYLQAFCDNPKEVAIDLLNRGIDYEVSESRHFNGRGMVETLSFLWRERGQRGEPAGVHLSLYSLDDMRGALKATDGNGRPVRVDAHGLSTLIDSAEAMEQASNH</sequence>
<dbReference type="AlphaFoldDB" id="A0A5E4SUL9"/>
<gene>
    <name evidence="1" type="ORF">PCE31107_01042</name>
</gene>
<name>A0A5E4SUL9_9BURK</name>
<dbReference type="Proteomes" id="UP000396788">
    <property type="component" value="Unassembled WGS sequence"/>
</dbReference>
<reference evidence="1 2" key="1">
    <citation type="submission" date="2019-08" db="EMBL/GenBank/DDBJ databases">
        <authorList>
            <person name="Peeters C."/>
        </authorList>
    </citation>
    <scope>NUCLEOTIDE SEQUENCE [LARGE SCALE GENOMIC DNA]</scope>
    <source>
        <strain evidence="1 2">LMG 31107</strain>
    </source>
</reference>
<accession>A0A5E4SUL9</accession>
<evidence type="ECO:0000313" key="2">
    <source>
        <dbReference type="Proteomes" id="UP000396788"/>
    </source>
</evidence>
<organism evidence="1 2">
    <name type="scientific">Pandoraea cepalis</name>
    <dbReference type="NCBI Taxonomy" id="2508294"/>
    <lineage>
        <taxon>Bacteria</taxon>
        <taxon>Pseudomonadati</taxon>
        <taxon>Pseudomonadota</taxon>
        <taxon>Betaproteobacteria</taxon>
        <taxon>Burkholderiales</taxon>
        <taxon>Burkholderiaceae</taxon>
        <taxon>Pandoraea</taxon>
    </lineage>
</organism>
<proteinExistence type="predicted"/>
<keyword evidence="1" id="KW-0436">Ligase</keyword>
<dbReference type="EMBL" id="CABPRY010000002">
    <property type="protein sequence ID" value="VVD79596.1"/>
    <property type="molecule type" value="Genomic_DNA"/>
</dbReference>
<protein>
    <submittedName>
        <fullName evidence="1">UDP-N-acetylmuramate--alanine ligase</fullName>
    </submittedName>
</protein>
<dbReference type="GO" id="GO:0016874">
    <property type="term" value="F:ligase activity"/>
    <property type="evidence" value="ECO:0007669"/>
    <property type="project" value="UniProtKB-KW"/>
</dbReference>
<evidence type="ECO:0000313" key="1">
    <source>
        <dbReference type="EMBL" id="VVD79596.1"/>
    </source>
</evidence>